<dbReference type="InterPro" id="IPR009742">
    <property type="entry name" value="Curlin_rpt"/>
</dbReference>
<evidence type="ECO:0000256" key="1">
    <source>
        <dbReference type="ARBA" id="ARBA00009766"/>
    </source>
</evidence>
<proteinExistence type="inferred from homology"/>
<dbReference type="EMBL" id="CP089391">
    <property type="protein sequence ID" value="WBL82656.1"/>
    <property type="molecule type" value="Genomic_DNA"/>
</dbReference>
<keyword evidence="2 3" id="KW-0732">Signal</keyword>
<evidence type="ECO:0000313" key="5">
    <source>
        <dbReference type="Proteomes" id="UP001179614"/>
    </source>
</evidence>
<keyword evidence="5" id="KW-1185">Reference proteome</keyword>
<dbReference type="Proteomes" id="UP001179614">
    <property type="component" value="Chromosome"/>
</dbReference>
<reference evidence="4" key="1">
    <citation type="submission" date="2021-12" db="EMBL/GenBank/DDBJ databases">
        <title>Bradyrhizobium xenonodulans sp. nov.</title>
        <authorList>
            <person name="Claassens R."/>
            <person name="Venter S.N."/>
            <person name="Beukes C.W."/>
            <person name="Stepkowski T."/>
            <person name="Steenkamp E.T."/>
        </authorList>
    </citation>
    <scope>NUCLEOTIDE SEQUENCE</scope>
    <source>
        <strain evidence="4">14AB</strain>
    </source>
</reference>
<evidence type="ECO:0000256" key="2">
    <source>
        <dbReference type="ARBA" id="ARBA00022729"/>
    </source>
</evidence>
<organism evidence="4 5">
    <name type="scientific">Bradyrhizobium xenonodulans</name>
    <dbReference type="NCBI Taxonomy" id="2736875"/>
    <lineage>
        <taxon>Bacteria</taxon>
        <taxon>Pseudomonadati</taxon>
        <taxon>Pseudomonadota</taxon>
        <taxon>Alphaproteobacteria</taxon>
        <taxon>Hyphomicrobiales</taxon>
        <taxon>Nitrobacteraceae</taxon>
        <taxon>Bradyrhizobium</taxon>
    </lineage>
</organism>
<feature type="chain" id="PRO_5046840992" evidence="3">
    <location>
        <begin position="34"/>
        <end position="157"/>
    </location>
</feature>
<gene>
    <name evidence="4" type="ORF">I3J27_22680</name>
</gene>
<evidence type="ECO:0000256" key="3">
    <source>
        <dbReference type="SAM" id="SignalP"/>
    </source>
</evidence>
<comment type="similarity">
    <text evidence="1">Belongs to the CsgA/CsgB family.</text>
</comment>
<protein>
    <submittedName>
        <fullName evidence="4">Curlin</fullName>
    </submittedName>
</protein>
<dbReference type="Pfam" id="PF07012">
    <property type="entry name" value="Curlin_rpt"/>
    <property type="match status" value="1"/>
</dbReference>
<feature type="signal peptide" evidence="3">
    <location>
        <begin position="1"/>
        <end position="33"/>
    </location>
</feature>
<dbReference type="PROSITE" id="PS51257">
    <property type="entry name" value="PROKAR_LIPOPROTEIN"/>
    <property type="match status" value="1"/>
</dbReference>
<evidence type="ECO:0000313" key="4">
    <source>
        <dbReference type="EMBL" id="WBL82656.1"/>
    </source>
</evidence>
<accession>A0ABY7MW67</accession>
<sequence length="157" mass="16542">MRCGGQVLRRALKHALALAALLAVVGTATQACAGSVQRSVTNRNVSIETVVQFGDNVQPVTIEENSRINIARVIQIGGTGTVDATIIQNGTRNYANVIQVGGTTNAAIGQSGLSNTADITQIGNSTNALLLQIGDMNTGAVRQFGRFNWLAIFQFSR</sequence>
<name>A0ABY7MW67_9BRAD</name>